<keyword evidence="3 10" id="KW-1134">Transmembrane beta strand</keyword>
<keyword evidence="7 10" id="KW-0472">Membrane</keyword>
<dbReference type="NCBIfam" id="TIGR04056">
    <property type="entry name" value="OMP_RagA_SusC"/>
    <property type="match status" value="1"/>
</dbReference>
<organism evidence="14 15">
    <name type="scientific">Fulvitalea axinellae</name>
    <dbReference type="NCBI Taxonomy" id="1182444"/>
    <lineage>
        <taxon>Bacteria</taxon>
        <taxon>Pseudomonadati</taxon>
        <taxon>Bacteroidota</taxon>
        <taxon>Cytophagia</taxon>
        <taxon>Cytophagales</taxon>
        <taxon>Persicobacteraceae</taxon>
        <taxon>Fulvitalea</taxon>
    </lineage>
</organism>
<reference evidence="14 15" key="1">
    <citation type="submission" date="2021-12" db="EMBL/GenBank/DDBJ databases">
        <title>Genome sequencing of bacteria with rrn-lacking chromosome and rrn-plasmid.</title>
        <authorList>
            <person name="Anda M."/>
            <person name="Iwasaki W."/>
        </authorList>
    </citation>
    <scope>NUCLEOTIDE SEQUENCE [LARGE SCALE GENOMIC DNA]</scope>
    <source>
        <strain evidence="14 15">DSM 100852</strain>
    </source>
</reference>
<evidence type="ECO:0000256" key="2">
    <source>
        <dbReference type="ARBA" id="ARBA00022448"/>
    </source>
</evidence>
<evidence type="ECO:0000256" key="8">
    <source>
        <dbReference type="ARBA" id="ARBA00023170"/>
    </source>
</evidence>
<proteinExistence type="inferred from homology"/>
<keyword evidence="9 10" id="KW-0998">Cell outer membrane</keyword>
<sequence>MLTPLLNKGRAIIPWFLGLMCLTVFSVAANAQSVMLKGKVLDSKTKDALIGVAVAVKGTATGTVTDVEGHFSIEVPSSSAVLQFSAIGYTMVEEPVGNRTYVEVVMAEDVKQLEEVVVTAFGLKREKKKLGYSVTDISGSAIQEANQTNAVNALRGKVAGVNITAPNNGAMSSPKIEIRGSASLAGNNQPLFVVDGVLIESAGTGAGEWGGEDWGNQIKDLNSDDFESVSILKGAGATALYGSRAQNGVVVITTKKGKSRKGIGVDVSQSFMWEQAYRGPEFQNVYGAGSGGKTLMDGDQPYWNFTTQSWGPKMDGTLFRDPDGVIRPFSPQEDNYLDAYETGRSSNTNVAISGGNEKTTYRMSYSLADQSGISPNNSFERNSFNLRATHKATEWLKFEAGASYVIGEGKNPPGLSNSTNSIGRKFAYILPRNYNTSVWSQTENWRAPDGGRQRNYYGSDLWFDLNMNERLSDEKTFRGDFRMTAEVTEWFNVQLMGNINDLNAKREYKIWSQDPKNAGSDGYYKQQDIERSEHRLQALLNFHKDFGTDWSTSLSFGGEQWYSDYFQSEVQTQGGLRVPGLFSIGNSVNNPKANASKNERQVNAIYSFGSVSWKNMVFLDFSLRNDWSSTLTLPDGSGNNSYFYPSVSASWAFSETFDFNPEALTFGKLRLSYAEVGNDISSAYQLTGTYKNDGNFTGEYGDVSKYVWNSNNLPNRDLKPERTRSFEIGTDMRFLNNRIGLDFAYYWSSTTDQIVSLATSPTTGVTGRMINAGDIRNQGIEVQVNGTAIQTKDFTWDVTATFAKNKNEVVELVDGVDKYRLAAQWNVYSYAMVGGEYGVLSTPYGYKRYEGDDASKQGMPIMNADGTYKRSGDEVEVGSMVPDWTAGLTNTFKYKDFTLNTVIDFKIGGDMFSATHHYSTGRGGLANTLEGREEGIIPEGVFAEGTEIKGTDVSGMTYAEAYEKGIVEPMTAETYWGTLGSWGGGIREASVFDNSFISLREVSLTYRLPKNLLEKTPFRHASVALVGNNLCYLWANFPEDINPEGVFNSNNGAAFEYGAMPITRSYGFSVKFGL</sequence>
<dbReference type="NCBIfam" id="TIGR04057">
    <property type="entry name" value="SusC_RagA_signa"/>
    <property type="match status" value="1"/>
</dbReference>
<dbReference type="InterPro" id="IPR023997">
    <property type="entry name" value="TonB-dep_OMP_SusC/RagA_CS"/>
</dbReference>
<keyword evidence="6 11" id="KW-0798">TonB box</keyword>
<evidence type="ECO:0000256" key="9">
    <source>
        <dbReference type="ARBA" id="ARBA00023237"/>
    </source>
</evidence>
<keyword evidence="8" id="KW-0675">Receptor</keyword>
<dbReference type="InterPro" id="IPR012910">
    <property type="entry name" value="Plug_dom"/>
</dbReference>
<keyword evidence="4 10" id="KW-0812">Transmembrane</keyword>
<evidence type="ECO:0000256" key="6">
    <source>
        <dbReference type="ARBA" id="ARBA00023077"/>
    </source>
</evidence>
<keyword evidence="15" id="KW-1185">Reference proteome</keyword>
<evidence type="ECO:0000256" key="7">
    <source>
        <dbReference type="ARBA" id="ARBA00023136"/>
    </source>
</evidence>
<feature type="domain" description="TonB-dependent receptor-like beta-barrel" evidence="12">
    <location>
        <begin position="434"/>
        <end position="898"/>
    </location>
</feature>
<dbReference type="GO" id="GO:0015344">
    <property type="term" value="F:siderophore uptake transmembrane transporter activity"/>
    <property type="evidence" value="ECO:0007669"/>
    <property type="project" value="TreeGrafter"/>
</dbReference>
<dbReference type="PROSITE" id="PS52016">
    <property type="entry name" value="TONB_DEPENDENT_REC_3"/>
    <property type="match status" value="1"/>
</dbReference>
<evidence type="ECO:0000256" key="11">
    <source>
        <dbReference type="RuleBase" id="RU003357"/>
    </source>
</evidence>
<dbReference type="Pfam" id="PF13715">
    <property type="entry name" value="CarbopepD_reg_2"/>
    <property type="match status" value="1"/>
</dbReference>
<dbReference type="Proteomes" id="UP001348817">
    <property type="component" value="Chromosome"/>
</dbReference>
<evidence type="ECO:0000256" key="3">
    <source>
        <dbReference type="ARBA" id="ARBA00022452"/>
    </source>
</evidence>
<dbReference type="GO" id="GO:0009279">
    <property type="term" value="C:cell outer membrane"/>
    <property type="evidence" value="ECO:0007669"/>
    <property type="project" value="UniProtKB-SubCell"/>
</dbReference>
<dbReference type="PANTHER" id="PTHR30069:SF29">
    <property type="entry name" value="HEMOGLOBIN AND HEMOGLOBIN-HAPTOGLOBIN-BINDING PROTEIN 1-RELATED"/>
    <property type="match status" value="1"/>
</dbReference>
<keyword evidence="5" id="KW-0732">Signal</keyword>
<comment type="similarity">
    <text evidence="10 11">Belongs to the TonB-dependent receptor family.</text>
</comment>
<dbReference type="Gene3D" id="2.40.170.20">
    <property type="entry name" value="TonB-dependent receptor, beta-barrel domain"/>
    <property type="match status" value="1"/>
</dbReference>
<accession>A0AAU9CIF1</accession>
<evidence type="ECO:0000313" key="15">
    <source>
        <dbReference type="Proteomes" id="UP001348817"/>
    </source>
</evidence>
<dbReference type="KEGG" id="fax:FUAX_14820"/>
<dbReference type="SUPFAM" id="SSF49464">
    <property type="entry name" value="Carboxypeptidase regulatory domain-like"/>
    <property type="match status" value="1"/>
</dbReference>
<dbReference type="Pfam" id="PF07715">
    <property type="entry name" value="Plug"/>
    <property type="match status" value="1"/>
</dbReference>
<protein>
    <submittedName>
        <fullName evidence="14">SusC/RagA family TonB-linked outer membrane protein</fullName>
    </submittedName>
</protein>
<dbReference type="GO" id="GO:0044718">
    <property type="term" value="P:siderophore transmembrane transport"/>
    <property type="evidence" value="ECO:0007669"/>
    <property type="project" value="TreeGrafter"/>
</dbReference>
<dbReference type="InterPro" id="IPR023996">
    <property type="entry name" value="TonB-dep_OMP_SusC/RagA"/>
</dbReference>
<dbReference type="Gene3D" id="2.60.40.1120">
    <property type="entry name" value="Carboxypeptidase-like, regulatory domain"/>
    <property type="match status" value="1"/>
</dbReference>
<name>A0AAU9CIF1_9BACT</name>
<dbReference type="PANTHER" id="PTHR30069">
    <property type="entry name" value="TONB-DEPENDENT OUTER MEMBRANE RECEPTOR"/>
    <property type="match status" value="1"/>
</dbReference>
<dbReference type="Pfam" id="PF00593">
    <property type="entry name" value="TonB_dep_Rec_b-barrel"/>
    <property type="match status" value="1"/>
</dbReference>
<evidence type="ECO:0000256" key="4">
    <source>
        <dbReference type="ARBA" id="ARBA00022692"/>
    </source>
</evidence>
<dbReference type="InterPro" id="IPR000531">
    <property type="entry name" value="Beta-barrel_TonB"/>
</dbReference>
<dbReference type="InterPro" id="IPR008969">
    <property type="entry name" value="CarboxyPept-like_regulatory"/>
</dbReference>
<dbReference type="InterPro" id="IPR036942">
    <property type="entry name" value="Beta-barrel_TonB_sf"/>
</dbReference>
<evidence type="ECO:0000256" key="5">
    <source>
        <dbReference type="ARBA" id="ARBA00022729"/>
    </source>
</evidence>
<evidence type="ECO:0000259" key="13">
    <source>
        <dbReference type="Pfam" id="PF07715"/>
    </source>
</evidence>
<dbReference type="InterPro" id="IPR039426">
    <property type="entry name" value="TonB-dep_rcpt-like"/>
</dbReference>
<evidence type="ECO:0000313" key="14">
    <source>
        <dbReference type="EMBL" id="BDD09050.1"/>
    </source>
</evidence>
<feature type="domain" description="TonB-dependent receptor plug" evidence="13">
    <location>
        <begin position="127"/>
        <end position="249"/>
    </location>
</feature>
<gene>
    <name evidence="14" type="ORF">FUAX_14820</name>
</gene>
<evidence type="ECO:0000256" key="10">
    <source>
        <dbReference type="PROSITE-ProRule" id="PRU01360"/>
    </source>
</evidence>
<dbReference type="InterPro" id="IPR037066">
    <property type="entry name" value="Plug_dom_sf"/>
</dbReference>
<dbReference type="EMBL" id="AP025314">
    <property type="protein sequence ID" value="BDD09050.1"/>
    <property type="molecule type" value="Genomic_DNA"/>
</dbReference>
<dbReference type="Gene3D" id="2.170.130.10">
    <property type="entry name" value="TonB-dependent receptor, plug domain"/>
    <property type="match status" value="1"/>
</dbReference>
<dbReference type="RefSeq" id="WP_338394271.1">
    <property type="nucleotide sequence ID" value="NZ_AP025314.1"/>
</dbReference>
<evidence type="ECO:0000259" key="12">
    <source>
        <dbReference type="Pfam" id="PF00593"/>
    </source>
</evidence>
<comment type="subcellular location">
    <subcellularLocation>
        <location evidence="1 10">Cell outer membrane</location>
        <topology evidence="1 10">Multi-pass membrane protein</topology>
    </subcellularLocation>
</comment>
<evidence type="ECO:0000256" key="1">
    <source>
        <dbReference type="ARBA" id="ARBA00004571"/>
    </source>
</evidence>
<keyword evidence="2 10" id="KW-0813">Transport</keyword>
<dbReference type="SUPFAM" id="SSF56935">
    <property type="entry name" value="Porins"/>
    <property type="match status" value="1"/>
</dbReference>
<dbReference type="AlphaFoldDB" id="A0AAU9CIF1"/>